<organism evidence="1 2">
    <name type="scientific">Roseofilum reptotaenium AO1-A</name>
    <dbReference type="NCBI Taxonomy" id="1925591"/>
    <lineage>
        <taxon>Bacteria</taxon>
        <taxon>Bacillati</taxon>
        <taxon>Cyanobacteriota</taxon>
        <taxon>Cyanophyceae</taxon>
        <taxon>Desertifilales</taxon>
        <taxon>Desertifilaceae</taxon>
        <taxon>Roseofilum</taxon>
    </lineage>
</organism>
<dbReference type="STRING" id="1925591.BI308_05805"/>
<evidence type="ECO:0000313" key="2">
    <source>
        <dbReference type="Proteomes" id="UP000183940"/>
    </source>
</evidence>
<name>A0A1L9QVB8_9CYAN</name>
<dbReference type="AlphaFoldDB" id="A0A1L9QVB8"/>
<comment type="caution">
    <text evidence="1">The sequence shown here is derived from an EMBL/GenBank/DDBJ whole genome shotgun (WGS) entry which is preliminary data.</text>
</comment>
<keyword evidence="2" id="KW-1185">Reference proteome</keyword>
<accession>A0A1L9QVB8</accession>
<dbReference type="EMBL" id="MLAW01000006">
    <property type="protein sequence ID" value="OJJ26604.1"/>
    <property type="molecule type" value="Genomic_DNA"/>
</dbReference>
<proteinExistence type="predicted"/>
<sequence length="268" mass="30009">MFMNRQWANTMAAGGLILLCSLAIFSVQLLKLNRLKVESTERSPQQRQQEVAQEALELKLLQVLPNFGFDNLTANWSFVKFLIYFGDDPARDQTGYDLSTEYFKVTLTEDPRFIPAYFGLSASVSLYSGQPDISVSMMQQGLEQLSSQDPPRGYYAWRYMGVDQLLFLGEGEAARDSFTKAAEWASEYNDPESETIMALSASTAEFLAENPNSKRAQFQAWGSVLINATDEKTRQRAITSMEAIGGRVILDSEGRIESLIPPPLEPVD</sequence>
<reference evidence="1" key="1">
    <citation type="submission" date="2016-10" db="EMBL/GenBank/DDBJ databases">
        <title>CRISPR-Cas defence system in Roseofilum reptotaenium: evidence of a bacteriophage-cyanobacterium arms race in the coral black band disease.</title>
        <authorList>
            <person name="Buerger P."/>
            <person name="Wood-Charlson E.M."/>
            <person name="Weynberg K.D."/>
            <person name="Willis B."/>
            <person name="Van Oppen M.J."/>
        </authorList>
    </citation>
    <scope>NUCLEOTIDE SEQUENCE [LARGE SCALE GENOMIC DNA]</scope>
    <source>
        <strain evidence="1">AO1-A</strain>
    </source>
</reference>
<evidence type="ECO:0000313" key="1">
    <source>
        <dbReference type="EMBL" id="OJJ26604.1"/>
    </source>
</evidence>
<protein>
    <submittedName>
        <fullName evidence="1">Uncharacterized protein</fullName>
    </submittedName>
</protein>
<gene>
    <name evidence="1" type="ORF">BI308_05805</name>
</gene>
<dbReference type="Proteomes" id="UP000183940">
    <property type="component" value="Unassembled WGS sequence"/>
</dbReference>